<keyword evidence="2" id="KW-0963">Cytoplasm</keyword>
<name>A0A6A1WBZ2_9ROSI</name>
<dbReference type="InterPro" id="IPR011989">
    <property type="entry name" value="ARM-like"/>
</dbReference>
<dbReference type="EMBL" id="RXIC02000020">
    <property type="protein sequence ID" value="KAB1221836.1"/>
    <property type="molecule type" value="Genomic_DNA"/>
</dbReference>
<evidence type="ECO:0000256" key="4">
    <source>
        <dbReference type="ARBA" id="ARBA00022860"/>
    </source>
</evidence>
<dbReference type="PROSITE" id="PS50176">
    <property type="entry name" value="ARM_REPEAT"/>
    <property type="match status" value="1"/>
</dbReference>
<evidence type="ECO:0000256" key="3">
    <source>
        <dbReference type="ARBA" id="ARBA00022737"/>
    </source>
</evidence>
<dbReference type="GO" id="GO:0051295">
    <property type="term" value="P:establishment of meiotic spindle localization"/>
    <property type="evidence" value="ECO:0007669"/>
    <property type="project" value="TreeGrafter"/>
</dbReference>
<dbReference type="InterPro" id="IPR000225">
    <property type="entry name" value="Armadillo"/>
</dbReference>
<dbReference type="Pfam" id="PF00612">
    <property type="entry name" value="IQ"/>
    <property type="match status" value="5"/>
</dbReference>
<feature type="domain" description="Calponin-homology (CH)" evidence="8">
    <location>
        <begin position="396"/>
        <end position="513"/>
    </location>
</feature>
<dbReference type="GO" id="GO:0007051">
    <property type="term" value="P:spindle organization"/>
    <property type="evidence" value="ECO:0007669"/>
    <property type="project" value="TreeGrafter"/>
</dbReference>
<keyword evidence="6" id="KW-0175">Coiled coil</keyword>
<dbReference type="Gene3D" id="1.25.10.10">
    <property type="entry name" value="Leucine-rich Repeat Variant"/>
    <property type="match status" value="1"/>
</dbReference>
<keyword evidence="4" id="KW-0112">Calmodulin-binding</keyword>
<dbReference type="InterPro" id="IPR051185">
    <property type="entry name" value="ASPM"/>
</dbReference>
<organism evidence="9 10">
    <name type="scientific">Morella rubra</name>
    <name type="common">Chinese bayberry</name>
    <dbReference type="NCBI Taxonomy" id="262757"/>
    <lineage>
        <taxon>Eukaryota</taxon>
        <taxon>Viridiplantae</taxon>
        <taxon>Streptophyta</taxon>
        <taxon>Embryophyta</taxon>
        <taxon>Tracheophyta</taxon>
        <taxon>Spermatophyta</taxon>
        <taxon>Magnoliopsida</taxon>
        <taxon>eudicotyledons</taxon>
        <taxon>Gunneridae</taxon>
        <taxon>Pentapetalae</taxon>
        <taxon>rosids</taxon>
        <taxon>fabids</taxon>
        <taxon>Fagales</taxon>
        <taxon>Myricaceae</taxon>
        <taxon>Morella</taxon>
    </lineage>
</organism>
<keyword evidence="3" id="KW-0677">Repeat</keyword>
<evidence type="ECO:0000256" key="1">
    <source>
        <dbReference type="ARBA" id="ARBA00004496"/>
    </source>
</evidence>
<dbReference type="PROSITE" id="PS50021">
    <property type="entry name" value="CH"/>
    <property type="match status" value="1"/>
</dbReference>
<dbReference type="Proteomes" id="UP000516437">
    <property type="component" value="Chromosome 2"/>
</dbReference>
<dbReference type="InterPro" id="IPR027417">
    <property type="entry name" value="P-loop_NTPase"/>
</dbReference>
<dbReference type="PROSITE" id="PS50096">
    <property type="entry name" value="IQ"/>
    <property type="match status" value="5"/>
</dbReference>
<dbReference type="Gene3D" id="1.10.418.10">
    <property type="entry name" value="Calponin-like domain"/>
    <property type="match status" value="1"/>
</dbReference>
<dbReference type="InterPro" id="IPR036872">
    <property type="entry name" value="CH_dom_sf"/>
</dbReference>
<dbReference type="SUPFAM" id="SSF48371">
    <property type="entry name" value="ARM repeat"/>
    <property type="match status" value="1"/>
</dbReference>
<dbReference type="GO" id="GO:0005737">
    <property type="term" value="C:cytoplasm"/>
    <property type="evidence" value="ECO:0007669"/>
    <property type="project" value="UniProtKB-SubCell"/>
</dbReference>
<dbReference type="GO" id="GO:0005516">
    <property type="term" value="F:calmodulin binding"/>
    <property type="evidence" value="ECO:0007669"/>
    <property type="project" value="UniProtKB-KW"/>
</dbReference>
<keyword evidence="10" id="KW-1185">Reference proteome</keyword>
<gene>
    <name evidence="9" type="ORF">CJ030_MR2G004014</name>
</gene>
<dbReference type="OrthoDB" id="2148418at2759"/>
<sequence length="1388" mass="157573">MEGEEPPFLSSSPFLQSSSSLLKDISNFKTPKRPSKAPNFHSPCPQFFTASKQTPRHSSSFRRHRPSVAPSSSSARSKATARKLKAFELEQSKSSRKAQIKKEESLKSLAKSLTVWLNFLFENPGSCGCDLSLGGDGDRAVAKDKRDSGPGIGVEVDAAWRSPKRQRDLLWRAAEKSIVEFPNSMFSNLRSSLTDVCSFDDLKQRMRVYLSLGTCKEVFEVMTQVTKNIDEGRLKMKANCPIVTDFGLKEKATRILMSYNPIWLRIGLYIVFGGDSLLSDEDVNSDQEITFLKMIIEKQFFLHAGLAKAYAYNKRVEGLYRPGYYETLGNIVLKRFLLLVIILDRAKCQSSLPLKYGIDGLDGGSPLLFTVESGIKSSHQVIQDFLPSDIMHGEGKLLAHLLILGYKASYEQCPLVEYDFRVTNLFVELQDGVRLSRAIQLLQHDSSILMKIIVPSDTRKKNLANCSIALQYLRHAGVMLHDEDGVMIIADDVANGDKELSLCLLWNLFVHLQLPLLFDKTILFEEICKVRGVLVDNSTNANFSHLEMLFNWIQAICGHYDFKIEKLSSLVDGKAIWCLLDYYFRKELHCSCSLKDPQKATSKESIMSATEYPDAVHNFLLSQKLITLLGNFPEVLQTSDILQHNGACNDQSVAILLVFLASQLVMKKNMDQLNFHKFLGCECKSPERKHACFERCSVGSEAVQNQETGWCSTEDAARKFKATQAWWQDMVERNYKPVTKPVPSASSCLSTVKNIIIHRENAAKVVQSHFRRLIEHRNFMKIMNAVSLLQIVIRAWLIVRNKSACINFDAVAVEDFSRERWKQSKRSGRYLMFIADRHNFVKLKRSVLLIQRAARAWINRRHQGASIENGVTSPLDQVQAAIIDEKSTCGWLSRPGNINGVAQLGKAPNLHEDKGSSDLQTKAVAKIQCAWKIFIICRSLLNQHFAATKIQSCFLGWVSRKRFQNQRQATIKIQSIFRMRRCWRAHRQYQITTISATLIQSFVRGWIARRGASRHRRLMIAIQRHCRGWLIRRNFLLQREAATKIQSAVRCLICWKAFQCQRGAAIQLQKFVREHISRNRLLGASSLCAVTRSGCLSSSRGCFNSVELELFLCSVLKLQRWWKGASLLKLRTKAAVTIQSHIRVCLARRNAAREKHRIVVIQSYWKGYLTRKELRGRLLDLRFRVQKSSTNVDDARRIINRLLAALSELLSMRSVSGILHTCATLDMATEHSQRCCEELVAAGAINALLTLISSVSRSIPDQAVRKHALLTLRNLARYPHLVEALIDSHGSVETILWEFLRSKEDGYFIASELLKKICSTRKGVEAMRKLPTHLKRLQNLVEELTRKAINEKRNTRGPAARENVERRLREAVLVLKAARNATSLPMDA</sequence>
<dbReference type="GO" id="GO:0000278">
    <property type="term" value="P:mitotic cell cycle"/>
    <property type="evidence" value="ECO:0007669"/>
    <property type="project" value="TreeGrafter"/>
</dbReference>
<reference evidence="9 10" key="1">
    <citation type="journal article" date="2019" name="Plant Biotechnol. J.">
        <title>The red bayberry genome and genetic basis of sex determination.</title>
        <authorList>
            <person name="Jia H.M."/>
            <person name="Jia H.J."/>
            <person name="Cai Q.L."/>
            <person name="Wang Y."/>
            <person name="Zhao H.B."/>
            <person name="Yang W.F."/>
            <person name="Wang G.Y."/>
            <person name="Li Y.H."/>
            <person name="Zhan D.L."/>
            <person name="Shen Y.T."/>
            <person name="Niu Q.F."/>
            <person name="Chang L."/>
            <person name="Qiu J."/>
            <person name="Zhao L."/>
            <person name="Xie H.B."/>
            <person name="Fu W.Y."/>
            <person name="Jin J."/>
            <person name="Li X.W."/>
            <person name="Jiao Y."/>
            <person name="Zhou C.C."/>
            <person name="Tu T."/>
            <person name="Chai C.Y."/>
            <person name="Gao J.L."/>
            <person name="Fan L.J."/>
            <person name="van de Weg E."/>
            <person name="Wang J.Y."/>
            <person name="Gao Z.S."/>
        </authorList>
    </citation>
    <scope>NUCLEOTIDE SEQUENCE [LARGE SCALE GENOMIC DNA]</scope>
    <source>
        <tissue evidence="9">Leaves</tissue>
    </source>
</reference>
<proteinExistence type="predicted"/>
<dbReference type="PANTHER" id="PTHR22706:SF1">
    <property type="entry name" value="ASSEMBLY FACTOR FOR SPINDLE MICROTUBULES"/>
    <property type="match status" value="1"/>
</dbReference>
<feature type="coiled-coil region" evidence="6">
    <location>
        <begin position="1334"/>
        <end position="1381"/>
    </location>
</feature>
<protein>
    <recommendedName>
        <fullName evidence="8">Calponin-homology (CH) domain-containing protein</fullName>
    </recommendedName>
</protein>
<evidence type="ECO:0000256" key="6">
    <source>
        <dbReference type="SAM" id="Coils"/>
    </source>
</evidence>
<dbReference type="InterPro" id="IPR016024">
    <property type="entry name" value="ARM-type_fold"/>
</dbReference>
<feature type="compositionally biased region" description="Low complexity" evidence="7">
    <location>
        <begin position="67"/>
        <end position="78"/>
    </location>
</feature>
<evidence type="ECO:0000313" key="9">
    <source>
        <dbReference type="EMBL" id="KAB1221836.1"/>
    </source>
</evidence>
<dbReference type="InterPro" id="IPR000048">
    <property type="entry name" value="IQ_motif_EF-hand-BS"/>
</dbReference>
<evidence type="ECO:0000313" key="10">
    <source>
        <dbReference type="Proteomes" id="UP000516437"/>
    </source>
</evidence>
<dbReference type="SUPFAM" id="SSF52540">
    <property type="entry name" value="P-loop containing nucleoside triphosphate hydrolases"/>
    <property type="match status" value="3"/>
</dbReference>
<dbReference type="InterPro" id="IPR001715">
    <property type="entry name" value="CH_dom"/>
</dbReference>
<evidence type="ECO:0000256" key="5">
    <source>
        <dbReference type="PROSITE-ProRule" id="PRU00259"/>
    </source>
</evidence>
<dbReference type="SUPFAM" id="SSF47576">
    <property type="entry name" value="Calponin-homology domain, CH-domain"/>
    <property type="match status" value="1"/>
</dbReference>
<dbReference type="GO" id="GO:0000922">
    <property type="term" value="C:spindle pole"/>
    <property type="evidence" value="ECO:0007669"/>
    <property type="project" value="TreeGrafter"/>
</dbReference>
<dbReference type="CDD" id="cd21223">
    <property type="entry name" value="CH_ASPM_rpt1"/>
    <property type="match status" value="1"/>
</dbReference>
<dbReference type="Gene3D" id="1.20.5.190">
    <property type="match status" value="4"/>
</dbReference>
<comment type="subcellular location">
    <subcellularLocation>
        <location evidence="1">Cytoplasm</location>
    </subcellularLocation>
</comment>
<dbReference type="SMART" id="SM00015">
    <property type="entry name" value="IQ"/>
    <property type="match status" value="10"/>
</dbReference>
<accession>A0A6A1WBZ2</accession>
<evidence type="ECO:0000256" key="2">
    <source>
        <dbReference type="ARBA" id="ARBA00022490"/>
    </source>
</evidence>
<comment type="caution">
    <text evidence="9">The sequence shown here is derived from an EMBL/GenBank/DDBJ whole genome shotgun (WGS) entry which is preliminary data.</text>
</comment>
<dbReference type="PANTHER" id="PTHR22706">
    <property type="entry name" value="ASSEMBLY FACTOR FOR SPINDLE MICROTUBULES"/>
    <property type="match status" value="1"/>
</dbReference>
<feature type="region of interest" description="Disordered" evidence="7">
    <location>
        <begin position="25"/>
        <end position="79"/>
    </location>
</feature>
<evidence type="ECO:0000256" key="7">
    <source>
        <dbReference type="SAM" id="MobiDB-lite"/>
    </source>
</evidence>
<evidence type="ECO:0000259" key="8">
    <source>
        <dbReference type="PROSITE" id="PS50021"/>
    </source>
</evidence>
<feature type="repeat" description="ARM" evidence="5">
    <location>
        <begin position="1243"/>
        <end position="1290"/>
    </location>
</feature>